<evidence type="ECO:0000313" key="2">
    <source>
        <dbReference type="Proteomes" id="UP000615446"/>
    </source>
</evidence>
<dbReference type="Proteomes" id="UP000615446">
    <property type="component" value="Unassembled WGS sequence"/>
</dbReference>
<reference evidence="1" key="1">
    <citation type="submission" date="2019-10" db="EMBL/GenBank/DDBJ databases">
        <title>Conservation and host-specific expression of non-tandemly repeated heterogenous ribosome RNA gene in arbuscular mycorrhizal fungi.</title>
        <authorList>
            <person name="Maeda T."/>
            <person name="Kobayashi Y."/>
            <person name="Nakagawa T."/>
            <person name="Ezawa T."/>
            <person name="Yamaguchi K."/>
            <person name="Bino T."/>
            <person name="Nishimoto Y."/>
            <person name="Shigenobu S."/>
            <person name="Kawaguchi M."/>
        </authorList>
    </citation>
    <scope>NUCLEOTIDE SEQUENCE</scope>
    <source>
        <strain evidence="1">HR1</strain>
    </source>
</reference>
<proteinExistence type="predicted"/>
<name>A0A8H3MDP4_9GLOM</name>
<organism evidence="1 2">
    <name type="scientific">Rhizophagus clarus</name>
    <dbReference type="NCBI Taxonomy" id="94130"/>
    <lineage>
        <taxon>Eukaryota</taxon>
        <taxon>Fungi</taxon>
        <taxon>Fungi incertae sedis</taxon>
        <taxon>Mucoromycota</taxon>
        <taxon>Glomeromycotina</taxon>
        <taxon>Glomeromycetes</taxon>
        <taxon>Glomerales</taxon>
        <taxon>Glomeraceae</taxon>
        <taxon>Rhizophagus</taxon>
    </lineage>
</organism>
<dbReference type="AlphaFoldDB" id="A0A8H3MDP4"/>
<sequence>MMRSIKKGNDIKRVHRSFASSNRMHDAMMVSNYYIDPIETVEKLRNLLRDGSKFCPNRATAAFAISEWLIKNHVRILRLEL</sequence>
<gene>
    <name evidence="1" type="ORF">RCL2_003039600</name>
</gene>
<protein>
    <submittedName>
        <fullName evidence="1">Uncharacterized protein</fullName>
    </submittedName>
</protein>
<dbReference type="EMBL" id="BLAL01000338">
    <property type="protein sequence ID" value="GET04095.1"/>
    <property type="molecule type" value="Genomic_DNA"/>
</dbReference>
<evidence type="ECO:0000313" key="1">
    <source>
        <dbReference type="EMBL" id="GET04095.1"/>
    </source>
</evidence>
<comment type="caution">
    <text evidence="1">The sequence shown here is derived from an EMBL/GenBank/DDBJ whole genome shotgun (WGS) entry which is preliminary data.</text>
</comment>
<accession>A0A8H3MDP4</accession>